<comment type="caution">
    <text evidence="7">The sequence shown here is derived from an EMBL/GenBank/DDBJ whole genome shotgun (WGS) entry which is preliminary data.</text>
</comment>
<evidence type="ECO:0000256" key="3">
    <source>
        <dbReference type="ARBA" id="ARBA00022577"/>
    </source>
</evidence>
<reference evidence="7 8" key="1">
    <citation type="submission" date="2021-05" db="EMBL/GenBank/DDBJ databases">
        <title>Genome Assembly of Synthetic Allotetraploid Brassica napus Reveals Homoeologous Exchanges between Subgenomes.</title>
        <authorList>
            <person name="Davis J.T."/>
        </authorList>
    </citation>
    <scope>NUCLEOTIDE SEQUENCE [LARGE SCALE GENOMIC DNA]</scope>
    <source>
        <strain evidence="8">cv. Da-Ae</strain>
        <tissue evidence="7">Seedling</tissue>
    </source>
</reference>
<organism evidence="7 8">
    <name type="scientific">Brassica napus</name>
    <name type="common">Rape</name>
    <dbReference type="NCBI Taxonomy" id="3708"/>
    <lineage>
        <taxon>Eukaryota</taxon>
        <taxon>Viridiplantae</taxon>
        <taxon>Streptophyta</taxon>
        <taxon>Embryophyta</taxon>
        <taxon>Tracheophyta</taxon>
        <taxon>Spermatophyta</taxon>
        <taxon>Magnoliopsida</taxon>
        <taxon>eudicotyledons</taxon>
        <taxon>Gunneridae</taxon>
        <taxon>Pentapetalae</taxon>
        <taxon>rosids</taxon>
        <taxon>malvids</taxon>
        <taxon>Brassicales</taxon>
        <taxon>Brassicaceae</taxon>
        <taxon>Brassiceae</taxon>
        <taxon>Brassica</taxon>
    </lineage>
</organism>
<keyword evidence="2" id="KW-0929">Antimicrobial</keyword>
<keyword evidence="6" id="KW-0732">Signal</keyword>
<gene>
    <name evidence="7" type="ORF">HID58_000755</name>
</gene>
<feature type="signal peptide" evidence="6">
    <location>
        <begin position="1"/>
        <end position="25"/>
    </location>
</feature>
<evidence type="ECO:0000313" key="7">
    <source>
        <dbReference type="EMBL" id="KAH0941118.1"/>
    </source>
</evidence>
<evidence type="ECO:0000256" key="4">
    <source>
        <dbReference type="ARBA" id="ARBA00022821"/>
    </source>
</evidence>
<comment type="similarity">
    <text evidence="1">Belongs to the DEFL family.</text>
</comment>
<name>A0ABQ8EI35_BRANA</name>
<sequence>ILIMAKLSCSFIFLFMFVFSVFAVAQETKRYQLCTIVIEEQNYCEIADCGIECRIEYNGVGKCLTNSKAGGRLSCFCTYNC</sequence>
<dbReference type="Proteomes" id="UP000824890">
    <property type="component" value="Unassembled WGS sequence"/>
</dbReference>
<evidence type="ECO:0008006" key="9">
    <source>
        <dbReference type="Google" id="ProtNLM"/>
    </source>
</evidence>
<keyword evidence="8" id="KW-1185">Reference proteome</keyword>
<proteinExistence type="inferred from homology"/>
<evidence type="ECO:0000256" key="2">
    <source>
        <dbReference type="ARBA" id="ARBA00022529"/>
    </source>
</evidence>
<evidence type="ECO:0000256" key="5">
    <source>
        <dbReference type="ARBA" id="ARBA00023157"/>
    </source>
</evidence>
<dbReference type="PANTHER" id="PTHR33830:SF20">
    <property type="entry name" value="GENOME ASSEMBLY, CHROMOSOME: A01"/>
    <property type="match status" value="1"/>
</dbReference>
<keyword evidence="4" id="KW-0611">Plant defense</keyword>
<evidence type="ECO:0000256" key="1">
    <source>
        <dbReference type="ARBA" id="ARBA00006722"/>
    </source>
</evidence>
<dbReference type="EMBL" id="JAGKQM010000001">
    <property type="protein sequence ID" value="KAH0941118.1"/>
    <property type="molecule type" value="Genomic_DNA"/>
</dbReference>
<evidence type="ECO:0000256" key="6">
    <source>
        <dbReference type="SAM" id="SignalP"/>
    </source>
</evidence>
<dbReference type="InterPro" id="IPR010851">
    <property type="entry name" value="DEFL"/>
</dbReference>
<dbReference type="PANTHER" id="PTHR33830">
    <property type="entry name" value="DEFENSIN-LIKE PROTEIN 184-RELATED"/>
    <property type="match status" value="1"/>
</dbReference>
<keyword evidence="5" id="KW-1015">Disulfide bond</keyword>
<dbReference type="Pfam" id="PF07333">
    <property type="entry name" value="SLR1-BP"/>
    <property type="match status" value="1"/>
</dbReference>
<feature type="chain" id="PRO_5045552176" description="Defensin-like protein" evidence="6">
    <location>
        <begin position="26"/>
        <end position="81"/>
    </location>
</feature>
<keyword evidence="3" id="KW-0295">Fungicide</keyword>
<accession>A0ABQ8EI35</accession>
<protein>
    <recommendedName>
        <fullName evidence="9">Defensin-like protein</fullName>
    </recommendedName>
</protein>
<feature type="non-terminal residue" evidence="7">
    <location>
        <position position="1"/>
    </location>
</feature>
<evidence type="ECO:0000313" key="8">
    <source>
        <dbReference type="Proteomes" id="UP000824890"/>
    </source>
</evidence>